<organism evidence="2 3">
    <name type="scientific">Petromyzon marinus</name>
    <name type="common">Sea lamprey</name>
    <dbReference type="NCBI Taxonomy" id="7757"/>
    <lineage>
        <taxon>Eukaryota</taxon>
        <taxon>Metazoa</taxon>
        <taxon>Chordata</taxon>
        <taxon>Craniata</taxon>
        <taxon>Vertebrata</taxon>
        <taxon>Cyclostomata</taxon>
        <taxon>Hyperoartia</taxon>
        <taxon>Petromyzontiformes</taxon>
        <taxon>Petromyzontidae</taxon>
        <taxon>Petromyzon</taxon>
    </lineage>
</organism>
<dbReference type="AlphaFoldDB" id="A0AAJ7TPD6"/>
<dbReference type="KEGG" id="pmrn:116948222"/>
<feature type="signal peptide" evidence="1">
    <location>
        <begin position="1"/>
        <end position="30"/>
    </location>
</feature>
<protein>
    <submittedName>
        <fullName evidence="3">Uncharacterized protein LOC116948222</fullName>
    </submittedName>
</protein>
<dbReference type="RefSeq" id="XP_032820605.1">
    <property type="nucleotide sequence ID" value="XM_032964714.1"/>
</dbReference>
<sequence length="173" mass="18250">MEEMVRHLITCWVVTVAVLVCISPPRCGDAAASGRMVPVKEPSWAGNVPCFACELEANETSMVWWALGDEVVCMWPPDPNPVATTRVLCQHGRAPATGLVSTSLCVLHAGMTDFGNGAAVRCQASETAKLRSVQLRAKMRAGSRSWVSGGASTPRMHQGALAACAMLAASLLA</sequence>
<keyword evidence="2" id="KW-1185">Reference proteome</keyword>
<dbReference type="Proteomes" id="UP001318040">
    <property type="component" value="Chromosome 32"/>
</dbReference>
<accession>A0AAJ7TPD6</accession>
<gene>
    <name evidence="3" type="primary">LOC116948222</name>
</gene>
<name>A0AAJ7TPD6_PETMA</name>
<reference evidence="3" key="1">
    <citation type="submission" date="2025-08" db="UniProtKB">
        <authorList>
            <consortium name="RefSeq"/>
        </authorList>
    </citation>
    <scope>IDENTIFICATION</scope>
    <source>
        <tissue evidence="3">Sperm</tissue>
    </source>
</reference>
<evidence type="ECO:0000313" key="3">
    <source>
        <dbReference type="RefSeq" id="XP_032820605.1"/>
    </source>
</evidence>
<evidence type="ECO:0000256" key="1">
    <source>
        <dbReference type="SAM" id="SignalP"/>
    </source>
</evidence>
<keyword evidence="1" id="KW-0732">Signal</keyword>
<feature type="chain" id="PRO_5042550952" evidence="1">
    <location>
        <begin position="31"/>
        <end position="173"/>
    </location>
</feature>
<proteinExistence type="predicted"/>
<evidence type="ECO:0000313" key="2">
    <source>
        <dbReference type="Proteomes" id="UP001318040"/>
    </source>
</evidence>